<dbReference type="EMBL" id="AMQN01003584">
    <property type="status" value="NOT_ANNOTATED_CDS"/>
    <property type="molecule type" value="Genomic_DNA"/>
</dbReference>
<sequence>MLTTLTSIVQSSDPDSTSTRVTPTGKPLINDNFSNINWHQRFVTCNVEEAWTLFKDAYEEVLGRLSKKSRPPTQKTSQEQHNTLNQELIRLKATQQAAWRLHSTAQTRETHRNLVTASQEFTLACANHIRCTEKRRTESSNAKQWHKYCKQLYRGSAVKEAIPTMTVGTENYITAKDKAAVLNLSFIAKYLASSRPRFP</sequence>
<reference evidence="3" key="3">
    <citation type="submission" date="2015-06" db="UniProtKB">
        <authorList>
            <consortium name="EnsemblMetazoa"/>
        </authorList>
    </citation>
    <scope>IDENTIFICATION</scope>
</reference>
<dbReference type="Proteomes" id="UP000014760">
    <property type="component" value="Unassembled WGS sequence"/>
</dbReference>
<proteinExistence type="predicted"/>
<evidence type="ECO:0000313" key="2">
    <source>
        <dbReference type="EMBL" id="ELT87769.1"/>
    </source>
</evidence>
<keyword evidence="4" id="KW-1185">Reference proteome</keyword>
<gene>
    <name evidence="2" type="ORF">CAPTEDRAFT_211793</name>
</gene>
<dbReference type="HOGENOM" id="CLU_1373406_0_0_1"/>
<reference evidence="4" key="1">
    <citation type="submission" date="2012-12" db="EMBL/GenBank/DDBJ databases">
        <authorList>
            <person name="Hellsten U."/>
            <person name="Grimwood J."/>
            <person name="Chapman J.A."/>
            <person name="Shapiro H."/>
            <person name="Aerts A."/>
            <person name="Otillar R.P."/>
            <person name="Terry A.Y."/>
            <person name="Boore J.L."/>
            <person name="Simakov O."/>
            <person name="Marletaz F."/>
            <person name="Cho S.-J."/>
            <person name="Edsinger-Gonzales E."/>
            <person name="Havlak P."/>
            <person name="Kuo D.-H."/>
            <person name="Larsson T."/>
            <person name="Lv J."/>
            <person name="Arendt D."/>
            <person name="Savage R."/>
            <person name="Osoegawa K."/>
            <person name="de Jong P."/>
            <person name="Lindberg D.R."/>
            <person name="Seaver E.C."/>
            <person name="Weisblat D.A."/>
            <person name="Putnam N.H."/>
            <person name="Grigoriev I.V."/>
            <person name="Rokhsar D.S."/>
        </authorList>
    </citation>
    <scope>NUCLEOTIDE SEQUENCE</scope>
    <source>
        <strain evidence="4">I ESC-2004</strain>
    </source>
</reference>
<protein>
    <submittedName>
        <fullName evidence="2 3">Uncharacterized protein</fullName>
    </submittedName>
</protein>
<dbReference type="EMBL" id="KB312171">
    <property type="protein sequence ID" value="ELT87769.1"/>
    <property type="molecule type" value="Genomic_DNA"/>
</dbReference>
<evidence type="ECO:0000256" key="1">
    <source>
        <dbReference type="SAM" id="MobiDB-lite"/>
    </source>
</evidence>
<evidence type="ECO:0000313" key="3">
    <source>
        <dbReference type="EnsemblMetazoa" id="CapteP211793"/>
    </source>
</evidence>
<reference evidence="2 4" key="2">
    <citation type="journal article" date="2013" name="Nature">
        <title>Insights into bilaterian evolution from three spiralian genomes.</title>
        <authorList>
            <person name="Simakov O."/>
            <person name="Marletaz F."/>
            <person name="Cho S.J."/>
            <person name="Edsinger-Gonzales E."/>
            <person name="Havlak P."/>
            <person name="Hellsten U."/>
            <person name="Kuo D.H."/>
            <person name="Larsson T."/>
            <person name="Lv J."/>
            <person name="Arendt D."/>
            <person name="Savage R."/>
            <person name="Osoegawa K."/>
            <person name="de Jong P."/>
            <person name="Grimwood J."/>
            <person name="Chapman J.A."/>
            <person name="Shapiro H."/>
            <person name="Aerts A."/>
            <person name="Otillar R.P."/>
            <person name="Terry A.Y."/>
            <person name="Boore J.L."/>
            <person name="Grigoriev I.V."/>
            <person name="Lindberg D.R."/>
            <person name="Seaver E.C."/>
            <person name="Weisblat D.A."/>
            <person name="Putnam N.H."/>
            <person name="Rokhsar D.S."/>
        </authorList>
    </citation>
    <scope>NUCLEOTIDE SEQUENCE</scope>
    <source>
        <strain evidence="2 4">I ESC-2004</strain>
    </source>
</reference>
<evidence type="ECO:0000313" key="4">
    <source>
        <dbReference type="Proteomes" id="UP000014760"/>
    </source>
</evidence>
<organism evidence="2">
    <name type="scientific">Capitella teleta</name>
    <name type="common">Polychaete worm</name>
    <dbReference type="NCBI Taxonomy" id="283909"/>
    <lineage>
        <taxon>Eukaryota</taxon>
        <taxon>Metazoa</taxon>
        <taxon>Spiralia</taxon>
        <taxon>Lophotrochozoa</taxon>
        <taxon>Annelida</taxon>
        <taxon>Polychaeta</taxon>
        <taxon>Sedentaria</taxon>
        <taxon>Scolecida</taxon>
        <taxon>Capitellidae</taxon>
        <taxon>Capitella</taxon>
    </lineage>
</organism>
<name>R7T9U0_CAPTE</name>
<feature type="compositionally biased region" description="Polar residues" evidence="1">
    <location>
        <begin position="1"/>
        <end position="22"/>
    </location>
</feature>
<accession>R7T9U0</accession>
<dbReference type="AlphaFoldDB" id="R7T9U0"/>
<dbReference type="EnsemblMetazoa" id="CapteT211793">
    <property type="protein sequence ID" value="CapteP211793"/>
    <property type="gene ID" value="CapteG211793"/>
</dbReference>
<feature type="region of interest" description="Disordered" evidence="1">
    <location>
        <begin position="1"/>
        <end position="24"/>
    </location>
</feature>